<evidence type="ECO:0000256" key="2">
    <source>
        <dbReference type="ARBA" id="ARBA00022679"/>
    </source>
</evidence>
<reference evidence="4" key="1">
    <citation type="submission" date="2020-09" db="EMBL/GenBank/DDBJ databases">
        <title>A novel bacterium of genus Mangrovicoccus, isolated from South China Sea.</title>
        <authorList>
            <person name="Huang H."/>
            <person name="Mo K."/>
            <person name="Hu Y."/>
        </authorList>
    </citation>
    <scope>NUCLEOTIDE SEQUENCE</scope>
    <source>
        <strain evidence="4">HB182678</strain>
    </source>
</reference>
<name>A0A8J6Z8C3_9RHOB</name>
<evidence type="ECO:0000313" key="5">
    <source>
        <dbReference type="Proteomes" id="UP000609121"/>
    </source>
</evidence>
<dbReference type="Gene3D" id="3.40.50.150">
    <property type="entry name" value="Vaccinia Virus protein VP39"/>
    <property type="match status" value="1"/>
</dbReference>
<dbReference type="GO" id="GO:0032259">
    <property type="term" value="P:methylation"/>
    <property type="evidence" value="ECO:0007669"/>
    <property type="project" value="UniProtKB-KW"/>
</dbReference>
<dbReference type="GO" id="GO:0008757">
    <property type="term" value="F:S-adenosylmethionine-dependent methyltransferase activity"/>
    <property type="evidence" value="ECO:0007669"/>
    <property type="project" value="InterPro"/>
</dbReference>
<keyword evidence="5" id="KW-1185">Reference proteome</keyword>
<protein>
    <submittedName>
        <fullName evidence="4">Methyltransferase domain-containing protein</fullName>
    </submittedName>
</protein>
<sequence length="276" mass="29724">MTDAPVAMTDRAALCRARRRARQAGGEALFLHRLARDGIEERLSMVNRPLRDVAVVTGHPQAWRDLRPGARLVEDAPLLDLAPGSCDLVVHAMALHWAEDPVGQLVQCRRALRPDGLCLAVFFGGTTLSELRASLAEAEAALTGGLSPRILPMGEIRQLGALLQRAGLSLPVADAERHAVQYRSVLHLMQDLRAMGETNALAARPRGFTRRDVMLEAARRYPGAPEGPVQATFELVTLTGWAPDASQPRPLRPGSAAARLADALNVSESPLPDTGN</sequence>
<dbReference type="PANTHER" id="PTHR13090:SF1">
    <property type="entry name" value="ARGININE-HYDROXYLASE NDUFAF5, MITOCHONDRIAL"/>
    <property type="match status" value="1"/>
</dbReference>
<proteinExistence type="predicted"/>
<dbReference type="PANTHER" id="PTHR13090">
    <property type="entry name" value="ARGININE-HYDROXYLASE NDUFAF5, MITOCHONDRIAL"/>
    <property type="match status" value="1"/>
</dbReference>
<evidence type="ECO:0000313" key="4">
    <source>
        <dbReference type="EMBL" id="MBE3638255.1"/>
    </source>
</evidence>
<evidence type="ECO:0000259" key="3">
    <source>
        <dbReference type="Pfam" id="PF08241"/>
    </source>
</evidence>
<feature type="domain" description="Methyltransferase type 11" evidence="3">
    <location>
        <begin position="72"/>
        <end position="119"/>
    </location>
</feature>
<keyword evidence="2" id="KW-0808">Transferase</keyword>
<gene>
    <name evidence="4" type="ORF">ICN82_08600</name>
</gene>
<dbReference type="InterPro" id="IPR029063">
    <property type="entry name" value="SAM-dependent_MTases_sf"/>
</dbReference>
<accession>A0A8J6Z8C3</accession>
<dbReference type="InterPro" id="IPR050602">
    <property type="entry name" value="Malonyl-ACP_OMT"/>
</dbReference>
<comment type="caution">
    <text evidence="4">The sequence shown here is derived from an EMBL/GenBank/DDBJ whole genome shotgun (WGS) entry which is preliminary data.</text>
</comment>
<dbReference type="AlphaFoldDB" id="A0A8J6Z8C3"/>
<dbReference type="SUPFAM" id="SSF53335">
    <property type="entry name" value="S-adenosyl-L-methionine-dependent methyltransferases"/>
    <property type="match status" value="1"/>
</dbReference>
<dbReference type="RefSeq" id="WP_193181700.1">
    <property type="nucleotide sequence ID" value="NZ_JACVXA010000020.1"/>
</dbReference>
<evidence type="ECO:0000256" key="1">
    <source>
        <dbReference type="ARBA" id="ARBA00022603"/>
    </source>
</evidence>
<dbReference type="Pfam" id="PF08241">
    <property type="entry name" value="Methyltransf_11"/>
    <property type="match status" value="1"/>
</dbReference>
<keyword evidence="1 4" id="KW-0489">Methyltransferase</keyword>
<dbReference type="EMBL" id="JACVXA010000020">
    <property type="protein sequence ID" value="MBE3638255.1"/>
    <property type="molecule type" value="Genomic_DNA"/>
</dbReference>
<dbReference type="InterPro" id="IPR013216">
    <property type="entry name" value="Methyltransf_11"/>
</dbReference>
<organism evidence="4 5">
    <name type="scientific">Mangrovicoccus algicola</name>
    <dbReference type="NCBI Taxonomy" id="2771008"/>
    <lineage>
        <taxon>Bacteria</taxon>
        <taxon>Pseudomonadati</taxon>
        <taxon>Pseudomonadota</taxon>
        <taxon>Alphaproteobacteria</taxon>
        <taxon>Rhodobacterales</taxon>
        <taxon>Paracoccaceae</taxon>
        <taxon>Mangrovicoccus</taxon>
    </lineage>
</organism>
<dbReference type="Proteomes" id="UP000609121">
    <property type="component" value="Unassembled WGS sequence"/>
</dbReference>